<protein>
    <recommendedName>
        <fullName evidence="5">Transmembrane protein</fullName>
    </recommendedName>
</protein>
<evidence type="ECO:0008006" key="5">
    <source>
        <dbReference type="Google" id="ProtNLM"/>
    </source>
</evidence>
<keyword evidence="2" id="KW-0812">Transmembrane</keyword>
<feature type="compositionally biased region" description="Low complexity" evidence="1">
    <location>
        <begin position="8"/>
        <end position="17"/>
    </location>
</feature>
<sequence length="665" mass="73672">MSDRPIRARAATLPTARANRERNERRRRYARSQGVRHLQRRIRSGLLTSSQHQRVDLLSIHSSLRGSSFCHHTISNSQYERTSACGTLSSSQQSNFDQDQFIDGQPTATLNNQRPGLVRTFSVSSSQHGQYDVNTTPNIAFMVRAASIASQGARRRLQSMHGSREASVEEGSVDVESTALNVAQSVDSTIEPHVEGIPSSLLRPHQTPYPMAEPTAHRDTADVEELARKQEESRGWLSPETHDRIGTSSPVHRDLAANEPCLEYVSELTSTTVRVKEVDGRDEEGLCKAEDKAVRLQTASPRRQGIRSQDFLGDSVDREEALIPPFQPRSSFHSRSSTPEIGGARTERLIAMNPDPPSASDTQDDLPLQAIPLELISLEPTSRHSTDRCRGDGQPVTASHPSPLRHQRTSSTRTNRAEEHRHPPPKTHNWDSRRNPVFPLGCWTTAHDRAEEAEANPVGEAFFANLLHDTAPSHWALYSIQGLIWLALTSYFFARVSQIENTVAFDCHELKIQFLNLGANITSSGNFTIGNAQYTKSNTEVPIYCANRTSLGATPKSQRRDASSIVIPKEYHDTVKGHCVLHPVNRAVVLGTHFEILLILPLVACGLAYLLEVLAFSQMRPWLVKSGRDRKRTVVVRIGVRAVAAGLASTLLVTSAWAIKGGWSD</sequence>
<feature type="compositionally biased region" description="Basic and acidic residues" evidence="1">
    <location>
        <begin position="415"/>
        <end position="433"/>
    </location>
</feature>
<feature type="transmembrane region" description="Helical" evidence="2">
    <location>
        <begin position="638"/>
        <end position="659"/>
    </location>
</feature>
<gene>
    <name evidence="3" type="ORF">BU23DRAFT_598598</name>
</gene>
<feature type="region of interest" description="Disordered" evidence="1">
    <location>
        <begin position="230"/>
        <end position="251"/>
    </location>
</feature>
<feature type="transmembrane region" description="Helical" evidence="2">
    <location>
        <begin position="596"/>
        <end position="617"/>
    </location>
</feature>
<dbReference type="Proteomes" id="UP000800036">
    <property type="component" value="Unassembled WGS sequence"/>
</dbReference>
<accession>A0A6A5VG18</accession>
<evidence type="ECO:0000256" key="2">
    <source>
        <dbReference type="SAM" id="Phobius"/>
    </source>
</evidence>
<evidence type="ECO:0000313" key="4">
    <source>
        <dbReference type="Proteomes" id="UP000800036"/>
    </source>
</evidence>
<feature type="compositionally biased region" description="Basic and acidic residues" evidence="1">
    <location>
        <begin position="381"/>
        <end position="391"/>
    </location>
</feature>
<name>A0A6A5VG18_9PLEO</name>
<feature type="region of interest" description="Disordered" evidence="1">
    <location>
        <begin position="377"/>
        <end position="433"/>
    </location>
</feature>
<keyword evidence="2" id="KW-0472">Membrane</keyword>
<dbReference type="AlphaFoldDB" id="A0A6A5VG18"/>
<proteinExistence type="predicted"/>
<dbReference type="EMBL" id="ML976677">
    <property type="protein sequence ID" value="KAF1973996.1"/>
    <property type="molecule type" value="Genomic_DNA"/>
</dbReference>
<dbReference type="OrthoDB" id="3800844at2759"/>
<feature type="region of interest" description="Disordered" evidence="1">
    <location>
        <begin position="1"/>
        <end position="36"/>
    </location>
</feature>
<keyword evidence="2" id="KW-1133">Transmembrane helix</keyword>
<reference evidence="3" key="1">
    <citation type="journal article" date="2020" name="Stud. Mycol.">
        <title>101 Dothideomycetes genomes: a test case for predicting lifestyles and emergence of pathogens.</title>
        <authorList>
            <person name="Haridas S."/>
            <person name="Albert R."/>
            <person name="Binder M."/>
            <person name="Bloem J."/>
            <person name="Labutti K."/>
            <person name="Salamov A."/>
            <person name="Andreopoulos B."/>
            <person name="Baker S."/>
            <person name="Barry K."/>
            <person name="Bills G."/>
            <person name="Bluhm B."/>
            <person name="Cannon C."/>
            <person name="Castanera R."/>
            <person name="Culley D."/>
            <person name="Daum C."/>
            <person name="Ezra D."/>
            <person name="Gonzalez J."/>
            <person name="Henrissat B."/>
            <person name="Kuo A."/>
            <person name="Liang C."/>
            <person name="Lipzen A."/>
            <person name="Lutzoni F."/>
            <person name="Magnuson J."/>
            <person name="Mondo S."/>
            <person name="Nolan M."/>
            <person name="Ohm R."/>
            <person name="Pangilinan J."/>
            <person name="Park H.-J."/>
            <person name="Ramirez L."/>
            <person name="Alfaro M."/>
            <person name="Sun H."/>
            <person name="Tritt A."/>
            <person name="Yoshinaga Y."/>
            <person name="Zwiers L.-H."/>
            <person name="Turgeon B."/>
            <person name="Goodwin S."/>
            <person name="Spatafora J."/>
            <person name="Crous P."/>
            <person name="Grigoriev I."/>
        </authorList>
    </citation>
    <scope>NUCLEOTIDE SEQUENCE</scope>
    <source>
        <strain evidence="3">CBS 107.79</strain>
    </source>
</reference>
<keyword evidence="4" id="KW-1185">Reference proteome</keyword>
<evidence type="ECO:0000313" key="3">
    <source>
        <dbReference type="EMBL" id="KAF1973996.1"/>
    </source>
</evidence>
<evidence type="ECO:0000256" key="1">
    <source>
        <dbReference type="SAM" id="MobiDB-lite"/>
    </source>
</evidence>
<organism evidence="3 4">
    <name type="scientific">Bimuria novae-zelandiae CBS 107.79</name>
    <dbReference type="NCBI Taxonomy" id="1447943"/>
    <lineage>
        <taxon>Eukaryota</taxon>
        <taxon>Fungi</taxon>
        <taxon>Dikarya</taxon>
        <taxon>Ascomycota</taxon>
        <taxon>Pezizomycotina</taxon>
        <taxon>Dothideomycetes</taxon>
        <taxon>Pleosporomycetidae</taxon>
        <taxon>Pleosporales</taxon>
        <taxon>Massarineae</taxon>
        <taxon>Didymosphaeriaceae</taxon>
        <taxon>Bimuria</taxon>
    </lineage>
</organism>